<evidence type="ECO:0000313" key="11">
    <source>
        <dbReference type="Proteomes" id="UP000253594"/>
    </source>
</evidence>
<evidence type="ECO:0000256" key="4">
    <source>
        <dbReference type="ARBA" id="ARBA00022475"/>
    </source>
</evidence>
<evidence type="ECO:0000259" key="9">
    <source>
        <dbReference type="PROSITE" id="PS50928"/>
    </source>
</evidence>
<dbReference type="PANTHER" id="PTHR43848:SF2">
    <property type="entry name" value="PUTRESCINE TRANSPORT SYSTEM PERMEASE PROTEIN POTI"/>
    <property type="match status" value="1"/>
</dbReference>
<dbReference type="PANTHER" id="PTHR43848">
    <property type="entry name" value="PUTRESCINE TRANSPORT SYSTEM PERMEASE PROTEIN POTI"/>
    <property type="match status" value="1"/>
</dbReference>
<dbReference type="SUPFAM" id="SSF161098">
    <property type="entry name" value="MetI-like"/>
    <property type="match status" value="1"/>
</dbReference>
<organism evidence="10 11">
    <name type="scientific">Pseudomonas aeruginosa</name>
    <dbReference type="NCBI Taxonomy" id="287"/>
    <lineage>
        <taxon>Bacteria</taxon>
        <taxon>Pseudomonadati</taxon>
        <taxon>Pseudomonadota</taxon>
        <taxon>Gammaproteobacteria</taxon>
        <taxon>Pseudomonadales</taxon>
        <taxon>Pseudomonadaceae</taxon>
        <taxon>Pseudomonas</taxon>
    </lineage>
</organism>
<evidence type="ECO:0000256" key="1">
    <source>
        <dbReference type="ARBA" id="ARBA00004651"/>
    </source>
</evidence>
<dbReference type="GO" id="GO:0055085">
    <property type="term" value="P:transmembrane transport"/>
    <property type="evidence" value="ECO:0007669"/>
    <property type="project" value="InterPro"/>
</dbReference>
<sequence>MVYLFLYVPLVIVVLYSFNDSRLNAEWVGFTLDWYRKLFGNRDMLQAAANSLVIALVSASVATLLGTLAGVALHRFKLRVLPLLVLTPIAIPELLMGVSLVIFFIGLNMSLGMLSVTLAHITFCLLYTSDAA</sequence>
<keyword evidence="7 8" id="KW-0472">Membrane</keyword>
<dbReference type="Proteomes" id="UP000253594">
    <property type="component" value="Unassembled WGS sequence"/>
</dbReference>
<dbReference type="PROSITE" id="PS50928">
    <property type="entry name" value="ABC_TM1"/>
    <property type="match status" value="1"/>
</dbReference>
<evidence type="ECO:0000256" key="2">
    <source>
        <dbReference type="ARBA" id="ARBA00007069"/>
    </source>
</evidence>
<keyword evidence="3" id="KW-0813">Transport</keyword>
<dbReference type="GO" id="GO:0005886">
    <property type="term" value="C:plasma membrane"/>
    <property type="evidence" value="ECO:0007669"/>
    <property type="project" value="UniProtKB-SubCell"/>
</dbReference>
<name>A0A367LXH4_PSEAI</name>
<dbReference type="InterPro" id="IPR000515">
    <property type="entry name" value="MetI-like"/>
</dbReference>
<evidence type="ECO:0000256" key="3">
    <source>
        <dbReference type="ARBA" id="ARBA00022448"/>
    </source>
</evidence>
<feature type="transmembrane region" description="Helical" evidence="8">
    <location>
        <begin position="49"/>
        <end position="73"/>
    </location>
</feature>
<evidence type="ECO:0000256" key="5">
    <source>
        <dbReference type="ARBA" id="ARBA00022692"/>
    </source>
</evidence>
<accession>A0A367LXH4</accession>
<feature type="transmembrane region" description="Helical" evidence="8">
    <location>
        <begin position="80"/>
        <end position="105"/>
    </location>
</feature>
<comment type="subcellular location">
    <subcellularLocation>
        <location evidence="1">Cell membrane</location>
        <topology evidence="1">Multi-pass membrane protein</topology>
    </subcellularLocation>
</comment>
<evidence type="ECO:0000256" key="8">
    <source>
        <dbReference type="SAM" id="Phobius"/>
    </source>
</evidence>
<feature type="transmembrane region" description="Helical" evidence="8">
    <location>
        <begin position="111"/>
        <end position="128"/>
    </location>
</feature>
<keyword evidence="4" id="KW-1003">Cell membrane</keyword>
<dbReference type="InterPro" id="IPR035906">
    <property type="entry name" value="MetI-like_sf"/>
</dbReference>
<dbReference type="AlphaFoldDB" id="A0A367LXH4"/>
<evidence type="ECO:0000256" key="6">
    <source>
        <dbReference type="ARBA" id="ARBA00022989"/>
    </source>
</evidence>
<dbReference type="InterPro" id="IPR051789">
    <property type="entry name" value="Bact_Polyamine_Transport"/>
</dbReference>
<protein>
    <submittedName>
        <fullName evidence="10">ABC transporter permease</fullName>
    </submittedName>
</protein>
<evidence type="ECO:0000313" key="10">
    <source>
        <dbReference type="EMBL" id="RCI69790.1"/>
    </source>
</evidence>
<keyword evidence="6 8" id="KW-1133">Transmembrane helix</keyword>
<feature type="non-terminal residue" evidence="10">
    <location>
        <position position="132"/>
    </location>
</feature>
<comment type="similarity">
    <text evidence="2">Belongs to the binding-protein-dependent transport system permease family. CysTW subfamily.</text>
</comment>
<dbReference type="Gene3D" id="1.10.3720.10">
    <property type="entry name" value="MetI-like"/>
    <property type="match status" value="1"/>
</dbReference>
<evidence type="ECO:0000256" key="7">
    <source>
        <dbReference type="ARBA" id="ARBA00023136"/>
    </source>
</evidence>
<dbReference type="EMBL" id="QORE01002720">
    <property type="protein sequence ID" value="RCI69790.1"/>
    <property type="molecule type" value="Genomic_DNA"/>
</dbReference>
<keyword evidence="5 8" id="KW-0812">Transmembrane</keyword>
<proteinExistence type="inferred from homology"/>
<gene>
    <name evidence="10" type="ORF">DT376_38070</name>
</gene>
<comment type="caution">
    <text evidence="10">The sequence shown here is derived from an EMBL/GenBank/DDBJ whole genome shotgun (WGS) entry which is preliminary data.</text>
</comment>
<feature type="domain" description="ABC transmembrane type-1" evidence="9">
    <location>
        <begin position="48"/>
        <end position="132"/>
    </location>
</feature>
<reference evidence="10 11" key="1">
    <citation type="submission" date="2018-07" db="EMBL/GenBank/DDBJ databases">
        <title>Mechanisms of high-level aminoglycoside resistance among Gram-negative pathogens in Brazil.</title>
        <authorList>
            <person name="Ballaben A.S."/>
            <person name="Darini A.L.C."/>
            <person name="Doi Y."/>
        </authorList>
    </citation>
    <scope>NUCLEOTIDE SEQUENCE [LARGE SCALE GENOMIC DNA]</scope>
    <source>
        <strain evidence="10 11">B2-305</strain>
    </source>
</reference>